<organism evidence="4 5">
    <name type="scientific">Cereibacter sphaeroides</name>
    <name type="common">Rhodobacter sphaeroides</name>
    <dbReference type="NCBI Taxonomy" id="1063"/>
    <lineage>
        <taxon>Bacteria</taxon>
        <taxon>Pseudomonadati</taxon>
        <taxon>Pseudomonadota</taxon>
        <taxon>Alphaproteobacteria</taxon>
        <taxon>Rhodobacterales</taxon>
        <taxon>Paracoccaceae</taxon>
        <taxon>Cereibacter</taxon>
    </lineage>
</organism>
<dbReference type="EMBL" id="QWGP01000018">
    <property type="protein sequence ID" value="RHZ93260.1"/>
    <property type="molecule type" value="Genomic_DNA"/>
</dbReference>
<gene>
    <name evidence="4" type="ORF">D1114_15170</name>
</gene>
<keyword evidence="1" id="KW-0808">Transferase</keyword>
<name>A0AAX1UIN3_CERSP</name>
<comment type="caution">
    <text evidence="4">The sequence shown here is derived from an EMBL/GenBank/DDBJ whole genome shotgun (WGS) entry which is preliminary data.</text>
</comment>
<sequence>MSVPAILCIGAVQWDLIGHTADPMPAGADLPGRVSRMPGGVAFNIAQALAREGLTVALLATVGTDAEGEGLVRAGMALGLDMRFLHRGGATDLYLALEAEGALVGAVADARALEEAGEAVLEPLRDGRLATEALPFAGTAVIDGNLPEPVLSGLAASGLLARADLRLAPASPAKAPRLAPLLAHPGAVLHLNRAEAAAICGADFPTSLAAAEALLARGVARVLVTDGALPATDGCARRGLLQACPPAVPCRRATGAGDAFLAAHLAAEHRGAGREAALAAALAAAAALVSGDVIS</sequence>
<dbReference type="RefSeq" id="WP_119000654.1">
    <property type="nucleotide sequence ID" value="NZ_CP033434.1"/>
</dbReference>
<reference evidence="4 5" key="1">
    <citation type="submission" date="2018-08" db="EMBL/GenBank/DDBJ databases">
        <title>Draft genome sequence of Rhodobacter sphaeroides FY.</title>
        <authorList>
            <person name="Rayyan A."/>
            <person name="Meyer T.E."/>
            <person name="Kyndt J.A."/>
        </authorList>
    </citation>
    <scope>NUCLEOTIDE SEQUENCE [LARGE SCALE GENOMIC DNA]</scope>
    <source>
        <strain evidence="4 5">FY</strain>
    </source>
</reference>
<dbReference type="Pfam" id="PF00294">
    <property type="entry name" value="PfkB"/>
    <property type="match status" value="1"/>
</dbReference>
<evidence type="ECO:0000313" key="4">
    <source>
        <dbReference type="EMBL" id="RHZ93260.1"/>
    </source>
</evidence>
<dbReference type="Gene3D" id="3.40.1190.20">
    <property type="match status" value="1"/>
</dbReference>
<protein>
    <submittedName>
        <fullName evidence="4">Kinase</fullName>
    </submittedName>
</protein>
<dbReference type="PANTHER" id="PTHR10584">
    <property type="entry name" value="SUGAR KINASE"/>
    <property type="match status" value="1"/>
</dbReference>
<keyword evidence="2 4" id="KW-0418">Kinase</keyword>
<accession>A0AAX1UIN3</accession>
<dbReference type="SUPFAM" id="SSF53613">
    <property type="entry name" value="Ribokinase-like"/>
    <property type="match status" value="1"/>
</dbReference>
<dbReference type="Proteomes" id="UP000266305">
    <property type="component" value="Unassembled WGS sequence"/>
</dbReference>
<evidence type="ECO:0000259" key="3">
    <source>
        <dbReference type="Pfam" id="PF00294"/>
    </source>
</evidence>
<dbReference type="AlphaFoldDB" id="A0AAX1UIN3"/>
<dbReference type="InterPro" id="IPR011611">
    <property type="entry name" value="PfkB_dom"/>
</dbReference>
<dbReference type="PANTHER" id="PTHR10584:SF166">
    <property type="entry name" value="RIBOKINASE"/>
    <property type="match status" value="1"/>
</dbReference>
<proteinExistence type="predicted"/>
<evidence type="ECO:0000313" key="5">
    <source>
        <dbReference type="Proteomes" id="UP000266305"/>
    </source>
</evidence>
<evidence type="ECO:0000256" key="1">
    <source>
        <dbReference type="ARBA" id="ARBA00022679"/>
    </source>
</evidence>
<evidence type="ECO:0000256" key="2">
    <source>
        <dbReference type="ARBA" id="ARBA00022777"/>
    </source>
</evidence>
<dbReference type="InterPro" id="IPR002173">
    <property type="entry name" value="Carboh/pur_kinase_PfkB_CS"/>
</dbReference>
<feature type="domain" description="Carbohydrate kinase PfkB" evidence="3">
    <location>
        <begin position="6"/>
        <end position="290"/>
    </location>
</feature>
<dbReference type="PROSITE" id="PS00583">
    <property type="entry name" value="PFKB_KINASES_1"/>
    <property type="match status" value="1"/>
</dbReference>
<dbReference type="InterPro" id="IPR029056">
    <property type="entry name" value="Ribokinase-like"/>
</dbReference>
<dbReference type="GO" id="GO:0016301">
    <property type="term" value="F:kinase activity"/>
    <property type="evidence" value="ECO:0007669"/>
    <property type="project" value="UniProtKB-KW"/>
</dbReference>